<proteinExistence type="predicted"/>
<evidence type="ECO:0000313" key="2">
    <source>
        <dbReference type="EMBL" id="OGF93714.1"/>
    </source>
</evidence>
<dbReference type="InterPro" id="IPR029068">
    <property type="entry name" value="Glyas_Bleomycin-R_OHBP_Dase"/>
</dbReference>
<dbReference type="EMBL" id="MFIQ01000007">
    <property type="protein sequence ID" value="OGF93714.1"/>
    <property type="molecule type" value="Genomic_DNA"/>
</dbReference>
<organism evidence="2 3">
    <name type="scientific">Candidatus Giovannonibacteria bacterium RIFCSPLOWO2_12_FULL_44_15</name>
    <dbReference type="NCBI Taxonomy" id="1798364"/>
    <lineage>
        <taxon>Bacteria</taxon>
        <taxon>Candidatus Giovannoniibacteriota</taxon>
    </lineage>
</organism>
<dbReference type="SUPFAM" id="SSF54593">
    <property type="entry name" value="Glyoxalase/Bleomycin resistance protein/Dihydroxybiphenyl dioxygenase"/>
    <property type="match status" value="1"/>
</dbReference>
<dbReference type="PANTHER" id="PTHR35006">
    <property type="entry name" value="GLYOXALASE FAMILY PROTEIN (AFU_ORTHOLOGUE AFUA_5G14830)"/>
    <property type="match status" value="1"/>
</dbReference>
<dbReference type="STRING" id="1798364.A3G54_02105"/>
<protein>
    <recommendedName>
        <fullName evidence="1">VOC domain-containing protein</fullName>
    </recommendedName>
</protein>
<comment type="caution">
    <text evidence="2">The sequence shown here is derived from an EMBL/GenBank/DDBJ whole genome shotgun (WGS) entry which is preliminary data.</text>
</comment>
<evidence type="ECO:0000259" key="1">
    <source>
        <dbReference type="PROSITE" id="PS51819"/>
    </source>
</evidence>
<gene>
    <name evidence="2" type="ORF">A3G54_02105</name>
</gene>
<dbReference type="Proteomes" id="UP000178894">
    <property type="component" value="Unassembled WGS sequence"/>
</dbReference>
<dbReference type="Pfam" id="PF00903">
    <property type="entry name" value="Glyoxalase"/>
    <property type="match status" value="1"/>
</dbReference>
<sequence>MIAHVSIHVSNYEKSKDFYTKALAPLGYEAVMDMPQHKVMGMGVKGNPDLWIVERKENLGREHAAILVGDKSVVDQFHKAALEAGGKDNGAPGIRQEYSPDYYAAFVLDLDGNNIEAVCFK</sequence>
<dbReference type="AlphaFoldDB" id="A0A1F5Y0M4"/>
<dbReference type="PANTHER" id="PTHR35006:SF2">
    <property type="entry name" value="GLYOXALASE FAMILY PROTEIN (AFU_ORTHOLOGUE AFUA_5G14830)"/>
    <property type="match status" value="1"/>
</dbReference>
<reference evidence="2 3" key="1">
    <citation type="journal article" date="2016" name="Nat. Commun.">
        <title>Thousands of microbial genomes shed light on interconnected biogeochemical processes in an aquifer system.</title>
        <authorList>
            <person name="Anantharaman K."/>
            <person name="Brown C.T."/>
            <person name="Hug L.A."/>
            <person name="Sharon I."/>
            <person name="Castelle C.J."/>
            <person name="Probst A.J."/>
            <person name="Thomas B.C."/>
            <person name="Singh A."/>
            <person name="Wilkins M.J."/>
            <person name="Karaoz U."/>
            <person name="Brodie E.L."/>
            <person name="Williams K.H."/>
            <person name="Hubbard S.S."/>
            <person name="Banfield J.F."/>
        </authorList>
    </citation>
    <scope>NUCLEOTIDE SEQUENCE [LARGE SCALE GENOMIC DNA]</scope>
</reference>
<name>A0A1F5Y0M4_9BACT</name>
<accession>A0A1F5Y0M4</accession>
<dbReference type="InterPro" id="IPR037523">
    <property type="entry name" value="VOC_core"/>
</dbReference>
<dbReference type="Gene3D" id="3.10.180.10">
    <property type="entry name" value="2,3-Dihydroxybiphenyl 1,2-Dioxygenase, domain 1"/>
    <property type="match status" value="1"/>
</dbReference>
<dbReference type="InterPro" id="IPR004360">
    <property type="entry name" value="Glyas_Fos-R_dOase_dom"/>
</dbReference>
<evidence type="ECO:0000313" key="3">
    <source>
        <dbReference type="Proteomes" id="UP000178894"/>
    </source>
</evidence>
<dbReference type="CDD" id="cd07262">
    <property type="entry name" value="VOC_like"/>
    <property type="match status" value="1"/>
</dbReference>
<feature type="domain" description="VOC" evidence="1">
    <location>
        <begin position="1"/>
        <end position="120"/>
    </location>
</feature>
<dbReference type="PROSITE" id="PS51819">
    <property type="entry name" value="VOC"/>
    <property type="match status" value="1"/>
</dbReference>